<keyword evidence="2" id="KW-1185">Reference proteome</keyword>
<dbReference type="Proteomes" id="UP000799424">
    <property type="component" value="Unassembled WGS sequence"/>
</dbReference>
<protein>
    <submittedName>
        <fullName evidence="1">Uncharacterized protein</fullName>
    </submittedName>
</protein>
<dbReference type="AlphaFoldDB" id="A0A6A6ZI79"/>
<dbReference type="OrthoDB" id="4764735at2759"/>
<accession>A0A6A6ZI79</accession>
<proteinExistence type="predicted"/>
<organism evidence="1 2">
    <name type="scientific">Ophiobolus disseminans</name>
    <dbReference type="NCBI Taxonomy" id="1469910"/>
    <lineage>
        <taxon>Eukaryota</taxon>
        <taxon>Fungi</taxon>
        <taxon>Dikarya</taxon>
        <taxon>Ascomycota</taxon>
        <taxon>Pezizomycotina</taxon>
        <taxon>Dothideomycetes</taxon>
        <taxon>Pleosporomycetidae</taxon>
        <taxon>Pleosporales</taxon>
        <taxon>Pleosporineae</taxon>
        <taxon>Phaeosphaeriaceae</taxon>
        <taxon>Ophiobolus</taxon>
    </lineage>
</organism>
<name>A0A6A6ZI79_9PLEO</name>
<reference evidence="1" key="1">
    <citation type="journal article" date="2020" name="Stud. Mycol.">
        <title>101 Dothideomycetes genomes: a test case for predicting lifestyles and emergence of pathogens.</title>
        <authorList>
            <person name="Haridas S."/>
            <person name="Albert R."/>
            <person name="Binder M."/>
            <person name="Bloem J."/>
            <person name="Labutti K."/>
            <person name="Salamov A."/>
            <person name="Andreopoulos B."/>
            <person name="Baker S."/>
            <person name="Barry K."/>
            <person name="Bills G."/>
            <person name="Bluhm B."/>
            <person name="Cannon C."/>
            <person name="Castanera R."/>
            <person name="Culley D."/>
            <person name="Daum C."/>
            <person name="Ezra D."/>
            <person name="Gonzalez J."/>
            <person name="Henrissat B."/>
            <person name="Kuo A."/>
            <person name="Liang C."/>
            <person name="Lipzen A."/>
            <person name="Lutzoni F."/>
            <person name="Magnuson J."/>
            <person name="Mondo S."/>
            <person name="Nolan M."/>
            <person name="Ohm R."/>
            <person name="Pangilinan J."/>
            <person name="Park H.-J."/>
            <person name="Ramirez L."/>
            <person name="Alfaro M."/>
            <person name="Sun H."/>
            <person name="Tritt A."/>
            <person name="Yoshinaga Y."/>
            <person name="Zwiers L.-H."/>
            <person name="Turgeon B."/>
            <person name="Goodwin S."/>
            <person name="Spatafora J."/>
            <person name="Crous P."/>
            <person name="Grigoriev I."/>
        </authorList>
    </citation>
    <scope>NUCLEOTIDE SEQUENCE</scope>
    <source>
        <strain evidence="1">CBS 113818</strain>
    </source>
</reference>
<sequence>MKVIRAGDVDSFIESQKAYAKLYDWITERVGSDIEKVRNVSISIGPKGSYFARCGTSHTHIAHALPKDLQTAIEESESPPLCIALGIKGAWILLRADGSRTWNLRQAYPGLASTDRLTDDSNPVVFAALSPFHENRYFLVTESGGCTYNTNTSDREEGERLHHLTDSYMRMRARKDGSTFTHSMTLNGVPRQVVITPKSAPDETKTDAWIAMLRARQKYLGRKDLAFAGAVAGGTGVLAKVVRMPTWRAVGVAASTGFGAGVAMWFREE</sequence>
<evidence type="ECO:0000313" key="1">
    <source>
        <dbReference type="EMBL" id="KAF2820781.1"/>
    </source>
</evidence>
<evidence type="ECO:0000313" key="2">
    <source>
        <dbReference type="Proteomes" id="UP000799424"/>
    </source>
</evidence>
<dbReference type="EMBL" id="MU006239">
    <property type="protein sequence ID" value="KAF2820781.1"/>
    <property type="molecule type" value="Genomic_DNA"/>
</dbReference>
<gene>
    <name evidence="1" type="ORF">CC86DRAFT_111911</name>
</gene>